<evidence type="ECO:0000256" key="2">
    <source>
        <dbReference type="ARBA" id="ARBA00007890"/>
    </source>
</evidence>
<evidence type="ECO:0000256" key="5">
    <source>
        <dbReference type="ARBA" id="ARBA00022763"/>
    </source>
</evidence>
<accession>A0ABD0W5E5</accession>
<evidence type="ECO:0000259" key="14">
    <source>
        <dbReference type="PROSITE" id="PS50249"/>
    </source>
</evidence>
<comment type="subcellular location">
    <subcellularLocation>
        <location evidence="1">Nucleus</location>
    </subcellularLocation>
</comment>
<evidence type="ECO:0000256" key="7">
    <source>
        <dbReference type="ARBA" id="ARBA00023054"/>
    </source>
</evidence>
<comment type="similarity">
    <text evidence="2">Belongs to the FAM175 family. Abraxas subfamily.</text>
</comment>
<keyword evidence="6" id="KW-0156">Chromatin regulator</keyword>
<protein>
    <recommendedName>
        <fullName evidence="3">BRCA1-A complex subunit Abraxas 1</fullName>
    </recommendedName>
    <alternativeName>
        <fullName evidence="11">Coiled-coil domain-containing protein 98</fullName>
    </alternativeName>
    <alternativeName>
        <fullName evidence="10">Protein FAM175A</fullName>
    </alternativeName>
</protein>
<keyword evidence="9" id="KW-0539">Nucleus</keyword>
<evidence type="ECO:0000256" key="6">
    <source>
        <dbReference type="ARBA" id="ARBA00022853"/>
    </source>
</evidence>
<dbReference type="AlphaFoldDB" id="A0ABD0W5E5"/>
<dbReference type="GO" id="GO:0005634">
    <property type="term" value="C:nucleus"/>
    <property type="evidence" value="ECO:0007669"/>
    <property type="project" value="UniProtKB-SubCell"/>
</dbReference>
<evidence type="ECO:0000256" key="10">
    <source>
        <dbReference type="ARBA" id="ARBA00030629"/>
    </source>
</evidence>
<feature type="compositionally biased region" description="Polar residues" evidence="13">
    <location>
        <begin position="388"/>
        <end position="403"/>
    </location>
</feature>
<dbReference type="GO" id="GO:0006281">
    <property type="term" value="P:DNA repair"/>
    <property type="evidence" value="ECO:0007669"/>
    <property type="project" value="UniProtKB-KW"/>
</dbReference>
<proteinExistence type="inferred from homology"/>
<keyword evidence="8" id="KW-0234">DNA repair</keyword>
<dbReference type="CDD" id="cd23523">
    <property type="entry name" value="Abraxas_1"/>
    <property type="match status" value="1"/>
</dbReference>
<dbReference type="PROSITE" id="PS50249">
    <property type="entry name" value="MPN"/>
    <property type="match status" value="1"/>
</dbReference>
<feature type="region of interest" description="Disordered" evidence="13">
    <location>
        <begin position="366"/>
        <end position="403"/>
    </location>
</feature>
<dbReference type="InterPro" id="IPR037518">
    <property type="entry name" value="MPN"/>
</dbReference>
<organism evidence="15 16">
    <name type="scientific">Umbra pygmaea</name>
    <name type="common">Eastern mudminnow</name>
    <dbReference type="NCBI Taxonomy" id="75934"/>
    <lineage>
        <taxon>Eukaryota</taxon>
        <taxon>Metazoa</taxon>
        <taxon>Chordata</taxon>
        <taxon>Craniata</taxon>
        <taxon>Vertebrata</taxon>
        <taxon>Euteleostomi</taxon>
        <taxon>Actinopterygii</taxon>
        <taxon>Neopterygii</taxon>
        <taxon>Teleostei</taxon>
        <taxon>Protacanthopterygii</taxon>
        <taxon>Esociformes</taxon>
        <taxon>Umbridae</taxon>
        <taxon>Umbra</taxon>
    </lineage>
</organism>
<keyword evidence="16" id="KW-1185">Reference proteome</keyword>
<comment type="caution">
    <text evidence="15">The sequence shown here is derived from an EMBL/GenBank/DDBJ whole genome shotgun (WGS) entry which is preliminary data.</text>
</comment>
<evidence type="ECO:0000256" key="1">
    <source>
        <dbReference type="ARBA" id="ARBA00004123"/>
    </source>
</evidence>
<evidence type="ECO:0000313" key="15">
    <source>
        <dbReference type="EMBL" id="KAL0965701.1"/>
    </source>
</evidence>
<dbReference type="PRINTS" id="PR02051">
    <property type="entry name" value="PROTEINF175"/>
</dbReference>
<evidence type="ECO:0000256" key="13">
    <source>
        <dbReference type="SAM" id="MobiDB-lite"/>
    </source>
</evidence>
<dbReference type="Proteomes" id="UP001557470">
    <property type="component" value="Unassembled WGS sequence"/>
</dbReference>
<dbReference type="PANTHER" id="PTHR31728:SF2">
    <property type="entry name" value="BRCA1-A COMPLEX SUBUNIT ABRAXAS 1"/>
    <property type="match status" value="1"/>
</dbReference>
<keyword evidence="7 12" id="KW-0175">Coiled coil</keyword>
<evidence type="ECO:0000256" key="3">
    <source>
        <dbReference type="ARBA" id="ARBA00013672"/>
    </source>
</evidence>
<evidence type="ECO:0000256" key="4">
    <source>
        <dbReference type="ARBA" id="ARBA00022553"/>
    </source>
</evidence>
<dbReference type="PANTHER" id="PTHR31728">
    <property type="entry name" value="ABRAXAS FAMILY MEMBER"/>
    <property type="match status" value="1"/>
</dbReference>
<keyword evidence="5" id="KW-0227">DNA damage</keyword>
<feature type="domain" description="MPN" evidence="14">
    <location>
        <begin position="8"/>
        <end position="161"/>
    </location>
</feature>
<evidence type="ECO:0000256" key="12">
    <source>
        <dbReference type="SAM" id="Coils"/>
    </source>
</evidence>
<feature type="coiled-coil region" evidence="12">
    <location>
        <begin position="213"/>
        <end position="254"/>
    </location>
</feature>
<dbReference type="PRINTS" id="PR02052">
    <property type="entry name" value="ABRAXAS"/>
</dbReference>
<evidence type="ECO:0000313" key="16">
    <source>
        <dbReference type="Proteomes" id="UP001557470"/>
    </source>
</evidence>
<sequence>MADLNSSVRISGFVLGSLMFQHFNSDCDVEGLIIGESKAEERSNITDSQIENIQFEHTINIQKHISCRNLNSFYNRIGEVNQDELGHILSNYKKENVIGWYKQRRNTDQQMTFREQLVHKNLKKTLSNHELIFLLLTPSDITSSGSTHKLEYAVYRSRGSQYRRVPVLVSNLGLLEQQDYWRLSASCLSINYNRAVSKHRSQFFSSDGSLQEVDEMNDMNNSLQVELKMACKEVEASERLVEKLLADVSALRRTVSERKEKQRKKPEGDYLSPAQPQENVLLCEAIKTLFPGEAVLRTQVLTLQGFPVPEFCCGTDHKIDIATTLPLILAQTLPKGRKARLGRGGGTSWRKRPLCELSEASKRRKCMQEELESSVSGSETEEDLMLPDNQNGTSLAVSNSPVF</sequence>
<dbReference type="EMBL" id="JAGEUA010000009">
    <property type="protein sequence ID" value="KAL0965701.1"/>
    <property type="molecule type" value="Genomic_DNA"/>
</dbReference>
<keyword evidence="4" id="KW-0597">Phosphoprotein</keyword>
<gene>
    <name evidence="15" type="ORF">UPYG_G00284620</name>
</gene>
<name>A0ABD0W5E5_UMBPY</name>
<dbReference type="GO" id="GO:0006325">
    <property type="term" value="P:chromatin organization"/>
    <property type="evidence" value="ECO:0007669"/>
    <property type="project" value="UniProtKB-KW"/>
</dbReference>
<evidence type="ECO:0000256" key="9">
    <source>
        <dbReference type="ARBA" id="ARBA00023242"/>
    </source>
</evidence>
<dbReference type="InterPro" id="IPR023239">
    <property type="entry name" value="BRISC_Abraxas1"/>
</dbReference>
<evidence type="ECO:0000256" key="8">
    <source>
        <dbReference type="ARBA" id="ARBA00023204"/>
    </source>
</evidence>
<reference evidence="15 16" key="1">
    <citation type="submission" date="2024-06" db="EMBL/GenBank/DDBJ databases">
        <authorList>
            <person name="Pan Q."/>
            <person name="Wen M."/>
            <person name="Jouanno E."/>
            <person name="Zahm M."/>
            <person name="Klopp C."/>
            <person name="Cabau C."/>
            <person name="Louis A."/>
            <person name="Berthelot C."/>
            <person name="Parey E."/>
            <person name="Roest Crollius H."/>
            <person name="Montfort J."/>
            <person name="Robinson-Rechavi M."/>
            <person name="Bouchez O."/>
            <person name="Lampietro C."/>
            <person name="Lopez Roques C."/>
            <person name="Donnadieu C."/>
            <person name="Postlethwait J."/>
            <person name="Bobe J."/>
            <person name="Verreycken H."/>
            <person name="Guiguen Y."/>
        </authorList>
    </citation>
    <scope>NUCLEOTIDE SEQUENCE [LARGE SCALE GENOMIC DNA]</scope>
    <source>
        <strain evidence="15">Up_M1</strain>
        <tissue evidence="15">Testis</tissue>
    </source>
</reference>
<dbReference type="InterPro" id="IPR023238">
    <property type="entry name" value="FAM175"/>
</dbReference>
<dbReference type="Pfam" id="PF21125">
    <property type="entry name" value="MPN_2A_DUB_like"/>
    <property type="match status" value="1"/>
</dbReference>
<evidence type="ECO:0000256" key="11">
    <source>
        <dbReference type="ARBA" id="ARBA00030777"/>
    </source>
</evidence>